<protein>
    <recommendedName>
        <fullName evidence="4">HTH araC/xylS-type domain-containing protein</fullName>
    </recommendedName>
</protein>
<dbReference type="InterPro" id="IPR032687">
    <property type="entry name" value="AraC-type_N"/>
</dbReference>
<keyword evidence="1" id="KW-0805">Transcription regulation</keyword>
<evidence type="ECO:0000256" key="2">
    <source>
        <dbReference type="ARBA" id="ARBA00023125"/>
    </source>
</evidence>
<dbReference type="Gene3D" id="1.10.10.60">
    <property type="entry name" value="Homeodomain-like"/>
    <property type="match status" value="1"/>
</dbReference>
<comment type="caution">
    <text evidence="5">The sequence shown here is derived from an EMBL/GenBank/DDBJ whole genome shotgun (WGS) entry which is preliminary data.</text>
</comment>
<reference evidence="5 6" key="1">
    <citation type="submission" date="2015-01" db="EMBL/GenBank/DDBJ databases">
        <title>Draft Genome Sequence of the Biocontrol and Plant Growth-Promoting Rhizobacteria (PGPR) Pseudomonas fluorescens UM270.</title>
        <authorList>
            <person name="Hernandez-Salmeron J.E."/>
            <person name="Santoyo G."/>
            <person name="Moreno-Hagelsieb G."/>
            <person name="Hernandez-Leon R."/>
        </authorList>
    </citation>
    <scope>NUCLEOTIDE SEQUENCE [LARGE SCALE GENOMIC DNA]</scope>
    <source>
        <strain evidence="5 6">UM270</strain>
    </source>
</reference>
<dbReference type="AlphaFoldDB" id="A0A0D0NPD6"/>
<dbReference type="SMART" id="SM00342">
    <property type="entry name" value="HTH_ARAC"/>
    <property type="match status" value="1"/>
</dbReference>
<organism evidence="5 6">
    <name type="scientific">Pseudomonas fluorescens</name>
    <dbReference type="NCBI Taxonomy" id="294"/>
    <lineage>
        <taxon>Bacteria</taxon>
        <taxon>Pseudomonadati</taxon>
        <taxon>Pseudomonadota</taxon>
        <taxon>Gammaproteobacteria</taxon>
        <taxon>Pseudomonadales</taxon>
        <taxon>Pseudomonadaceae</taxon>
        <taxon>Pseudomonas</taxon>
    </lineage>
</organism>
<name>A0A0D0NPD6_PSEFL</name>
<evidence type="ECO:0000256" key="1">
    <source>
        <dbReference type="ARBA" id="ARBA00023015"/>
    </source>
</evidence>
<dbReference type="InterPro" id="IPR018060">
    <property type="entry name" value="HTH_AraC"/>
</dbReference>
<dbReference type="PANTHER" id="PTHR47894:SF1">
    <property type="entry name" value="HTH-TYPE TRANSCRIPTIONAL REGULATOR VQSM"/>
    <property type="match status" value="1"/>
</dbReference>
<gene>
    <name evidence="5" type="ORF">RL74_02415</name>
</gene>
<accession>A0A0D0NPD6</accession>
<dbReference type="SUPFAM" id="SSF46689">
    <property type="entry name" value="Homeodomain-like"/>
    <property type="match status" value="1"/>
</dbReference>
<dbReference type="GO" id="GO:0003700">
    <property type="term" value="F:DNA-binding transcription factor activity"/>
    <property type="evidence" value="ECO:0007669"/>
    <property type="project" value="InterPro"/>
</dbReference>
<proteinExistence type="predicted"/>
<dbReference type="Pfam" id="PF12833">
    <property type="entry name" value="HTH_18"/>
    <property type="match status" value="1"/>
</dbReference>
<evidence type="ECO:0000259" key="4">
    <source>
        <dbReference type="PROSITE" id="PS01124"/>
    </source>
</evidence>
<keyword evidence="3" id="KW-0804">Transcription</keyword>
<dbReference type="PROSITE" id="PS01124">
    <property type="entry name" value="HTH_ARAC_FAMILY_2"/>
    <property type="match status" value="1"/>
</dbReference>
<evidence type="ECO:0000313" key="5">
    <source>
        <dbReference type="EMBL" id="KIQ60986.1"/>
    </source>
</evidence>
<dbReference type="InterPro" id="IPR009057">
    <property type="entry name" value="Homeodomain-like_sf"/>
</dbReference>
<dbReference type="PATRIC" id="fig|294.124.peg.494"/>
<evidence type="ECO:0000256" key="3">
    <source>
        <dbReference type="ARBA" id="ARBA00023163"/>
    </source>
</evidence>
<keyword evidence="2" id="KW-0238">DNA-binding</keyword>
<evidence type="ECO:0000313" key="6">
    <source>
        <dbReference type="Proteomes" id="UP000032101"/>
    </source>
</evidence>
<dbReference type="EMBL" id="JXNZ01000013">
    <property type="protein sequence ID" value="KIQ60986.1"/>
    <property type="molecule type" value="Genomic_DNA"/>
</dbReference>
<dbReference type="PANTHER" id="PTHR47894">
    <property type="entry name" value="HTH-TYPE TRANSCRIPTIONAL REGULATOR GADX"/>
    <property type="match status" value="1"/>
</dbReference>
<dbReference type="Pfam" id="PF12625">
    <property type="entry name" value="Arabinose_bd"/>
    <property type="match status" value="1"/>
</dbReference>
<dbReference type="GO" id="GO:0005829">
    <property type="term" value="C:cytosol"/>
    <property type="evidence" value="ECO:0007669"/>
    <property type="project" value="TreeGrafter"/>
</dbReference>
<feature type="domain" description="HTH araC/xylS-type" evidence="4">
    <location>
        <begin position="189"/>
        <end position="288"/>
    </location>
</feature>
<sequence>MSELSQLFELAIRHSGNEDLGLLAYKSAHPGHLGVLGYAVMSSSTLGEAMARMVDHHSIIGTGFCMFFEGDETTVRIAGLSGNAQGEVLPRAFIDAVAAITLGLLRWLVPTVCITPVRAEFAYERPRDIRQLEQIFGHDLRFSCAANAMVFQKSDMDIAIATSDASLQQIHDQYLKRRLDEMRSENIAAATKKVILQHLVQARSLAMGDIVLTLGMSTHQLIRALEKENKSFQLLVDQVKKQHCYHLLVNTRLTLKQVSYSLGFRHSSALNKACERWFGMAPGACRSREKM</sequence>
<dbReference type="GO" id="GO:0000976">
    <property type="term" value="F:transcription cis-regulatory region binding"/>
    <property type="evidence" value="ECO:0007669"/>
    <property type="project" value="TreeGrafter"/>
</dbReference>
<dbReference type="Proteomes" id="UP000032101">
    <property type="component" value="Unassembled WGS sequence"/>
</dbReference>